<keyword evidence="5 14" id="KW-0328">Glycosyltransferase</keyword>
<feature type="transmembrane region" description="Helical" evidence="14">
    <location>
        <begin position="34"/>
        <end position="54"/>
    </location>
</feature>
<sequence>MKPKNLQKTKPKHKDALAPKAYAFISTVFLSNKYFNYGLCALVIFEFMFNFLIIKKVAYTEIDWKAYMQQVDIYLNGERNYNNIYGDTGPLVYPAGFVWIYTLMYYITERGQNILRAQYIFMGLYIVTLITVAKIYRMDKKVSLVYVLMLSVSKRLHSIYVLRLFNDPFAFFFALLGTLYLAKRKIVVSSILFSLGISIKMNVLLWIPGVMFCIFVMGGIQSVLISILVIVGIQIIVGLPFLLTFPKEYLVKSFEFGREFMFKWTVNWRMIGKDIFLSQEFSKMLLAIHLLLLLFAVILWSRPYNGIFKVIKNGIFGMKNKKMLQSEIIQIVFTSNFLGILCARSLHYQFYSWYYMTLPYLLSSSKFGLGASLIYLACVEYCWNVYPSTNISSGLLLFCHFKLYIIFRKSKSSLNLSMSRPFHPVHNPELNTPTPQPVDQNPIPGPQLLQPDNQIPVENS</sequence>
<comment type="catalytic activity">
    <reaction evidence="12 14">
        <text>an alpha-D-Man-(1-&gt;2)-alpha-D-Man-(1-&gt;2)-alpha-D-Man-(1-&gt;3)-[alpha-D-Man-(1-&gt;6)]-beta-D-Man-(1-&gt;4)-beta-D-GlcNAc-(1-&gt;4)-alpha-D-GlcNAc-diphospho-di-trans,poly-cis-dolichol + a di-trans,poly-cis-dolichyl beta-D-mannosyl phosphate = an alpha-D-Man-(1-&gt;2)-alpha-D-Man-(1-&gt;2)-alpha-D-Man-(1-&gt;3)-[alpha-D-Man-(1-&gt;3)-alpha-D-Man-(1-&gt;6)]-beta-D-Man-(1-&gt;4)-beta-D-GlcNAc-(1-&gt;4)-alpha-D-GlcNAc-diphospho-di-trans,poly-cis-dolichol + a di-trans,poly-cis-dolichyl phosphate + H(+)</text>
        <dbReference type="Rhea" id="RHEA:29527"/>
        <dbReference type="Rhea" id="RHEA-COMP:19498"/>
        <dbReference type="Rhea" id="RHEA-COMP:19501"/>
        <dbReference type="Rhea" id="RHEA-COMP:19516"/>
        <dbReference type="Rhea" id="RHEA-COMP:19517"/>
        <dbReference type="ChEBI" id="CHEBI:15378"/>
        <dbReference type="ChEBI" id="CHEBI:57683"/>
        <dbReference type="ChEBI" id="CHEBI:58211"/>
        <dbReference type="ChEBI" id="CHEBI:132515"/>
        <dbReference type="ChEBI" id="CHEBI:132516"/>
        <dbReference type="EC" id="2.4.1.258"/>
    </reaction>
    <physiologicalReaction direction="left-to-right" evidence="12 14">
        <dbReference type="Rhea" id="RHEA:29528"/>
    </physiologicalReaction>
</comment>
<evidence type="ECO:0000313" key="17">
    <source>
        <dbReference type="Proteomes" id="UP000245591"/>
    </source>
</evidence>
<evidence type="ECO:0000256" key="15">
    <source>
        <dbReference type="SAM" id="MobiDB-lite"/>
    </source>
</evidence>
<evidence type="ECO:0000313" key="16">
    <source>
        <dbReference type="EMBL" id="PWA02127.1"/>
    </source>
</evidence>
<evidence type="ECO:0000256" key="2">
    <source>
        <dbReference type="ARBA" id="ARBA00004922"/>
    </source>
</evidence>
<feature type="transmembrane region" description="Helical" evidence="14">
    <location>
        <begin position="119"/>
        <end position="138"/>
    </location>
</feature>
<evidence type="ECO:0000256" key="12">
    <source>
        <dbReference type="ARBA" id="ARBA00049506"/>
    </source>
</evidence>
<protein>
    <recommendedName>
        <fullName evidence="4 14">Dol-P-Man:Man(5)GlcNAc(2)-PP-Dol alpha-1,3-mannosyltransferase</fullName>
        <ecNumber evidence="3 14">2.4.1.258</ecNumber>
    </recommendedName>
    <alternativeName>
        <fullName evidence="14">Dol-P-Man-dependent alpha(1-3)-mannosyltransferase</fullName>
    </alternativeName>
</protein>
<feature type="transmembrane region" description="Helical" evidence="14">
    <location>
        <begin position="389"/>
        <end position="407"/>
    </location>
</feature>
<keyword evidence="8 14" id="KW-0256">Endoplasmic reticulum</keyword>
<dbReference type="InterPro" id="IPR007873">
    <property type="entry name" value="Glycosyltransferase_ALG3"/>
</dbReference>
<keyword evidence="6 14" id="KW-0808">Transferase</keyword>
<reference evidence="16 17" key="1">
    <citation type="journal article" date="2018" name="MBio">
        <title>Comparative Genomics Reveals the Core Gene Toolbox for the Fungus-Insect Symbiosis.</title>
        <authorList>
            <person name="Wang Y."/>
            <person name="Stata M."/>
            <person name="Wang W."/>
            <person name="Stajich J.E."/>
            <person name="White M.M."/>
            <person name="Moncalvo J.M."/>
        </authorList>
    </citation>
    <scope>NUCLEOTIDE SEQUENCE [LARGE SCALE GENOMIC DNA]</scope>
    <source>
        <strain evidence="16 17">AUS-126-30</strain>
    </source>
</reference>
<gene>
    <name evidence="16" type="ORF">BB558_001742</name>
</gene>
<evidence type="ECO:0000256" key="10">
    <source>
        <dbReference type="ARBA" id="ARBA00023136"/>
    </source>
</evidence>
<keyword evidence="10 14" id="KW-0472">Membrane</keyword>
<dbReference type="EC" id="2.4.1.258" evidence="3 14"/>
<evidence type="ECO:0000256" key="7">
    <source>
        <dbReference type="ARBA" id="ARBA00022692"/>
    </source>
</evidence>
<comment type="subcellular location">
    <subcellularLocation>
        <location evidence="1 14">Endoplasmic reticulum membrane</location>
        <topology evidence="1 14">Multi-pass membrane protein</topology>
    </subcellularLocation>
</comment>
<comment type="similarity">
    <text evidence="13">Belongs to the glycosyltransferase ALG3 family.</text>
</comment>
<accession>A0A2U1JAJ5</accession>
<evidence type="ECO:0000256" key="9">
    <source>
        <dbReference type="ARBA" id="ARBA00022989"/>
    </source>
</evidence>
<dbReference type="EMBL" id="MBFU01000105">
    <property type="protein sequence ID" value="PWA02127.1"/>
    <property type="molecule type" value="Genomic_DNA"/>
</dbReference>
<evidence type="ECO:0000256" key="8">
    <source>
        <dbReference type="ARBA" id="ARBA00022824"/>
    </source>
</evidence>
<feature type="non-terminal residue" evidence="16">
    <location>
        <position position="460"/>
    </location>
</feature>
<feature type="transmembrane region" description="Helical" evidence="14">
    <location>
        <begin position="328"/>
        <end position="346"/>
    </location>
</feature>
<evidence type="ECO:0000256" key="11">
    <source>
        <dbReference type="ARBA" id="ARBA00044743"/>
    </source>
</evidence>
<dbReference type="PANTHER" id="PTHR12646:SF0">
    <property type="entry name" value="DOL-P-MAN:MAN(5)GLCNAC(2)-PP-DOL ALPHA-1,3-MANNOSYLTRANSFERASE"/>
    <property type="match status" value="1"/>
</dbReference>
<feature type="transmembrane region" description="Helical" evidence="14">
    <location>
        <begin position="158"/>
        <end position="182"/>
    </location>
</feature>
<feature type="compositionally biased region" description="Polar residues" evidence="15">
    <location>
        <begin position="429"/>
        <end position="439"/>
    </location>
</feature>
<dbReference type="GO" id="GO:0052925">
    <property type="term" value="F:dol-P-Man:Man(5)GlcNAc(2)-PP-Dol alpha-1,3-mannosyltransferase activity"/>
    <property type="evidence" value="ECO:0007669"/>
    <property type="project" value="UniProtKB-EC"/>
</dbReference>
<evidence type="ECO:0000256" key="13">
    <source>
        <dbReference type="ARBA" id="ARBA00093457"/>
    </source>
</evidence>
<comment type="pathway">
    <text evidence="2 14">Protein modification; protein glycosylation.</text>
</comment>
<name>A0A2U1JAJ5_SMIAN</name>
<dbReference type="Proteomes" id="UP000245591">
    <property type="component" value="Unassembled WGS sequence"/>
</dbReference>
<dbReference type="PANTHER" id="PTHR12646">
    <property type="entry name" value="NOT56 - RELATED"/>
    <property type="match status" value="1"/>
</dbReference>
<organism evidence="16 17">
    <name type="scientific">Smittium angustum</name>
    <dbReference type="NCBI Taxonomy" id="133377"/>
    <lineage>
        <taxon>Eukaryota</taxon>
        <taxon>Fungi</taxon>
        <taxon>Fungi incertae sedis</taxon>
        <taxon>Zoopagomycota</taxon>
        <taxon>Kickxellomycotina</taxon>
        <taxon>Harpellomycetes</taxon>
        <taxon>Harpellales</taxon>
        <taxon>Legeriomycetaceae</taxon>
        <taxon>Smittium</taxon>
    </lineage>
</organism>
<feature type="transmembrane region" description="Helical" evidence="14">
    <location>
        <begin position="281"/>
        <end position="300"/>
    </location>
</feature>
<evidence type="ECO:0000256" key="4">
    <source>
        <dbReference type="ARBA" id="ARBA00015561"/>
    </source>
</evidence>
<evidence type="ECO:0000256" key="3">
    <source>
        <dbReference type="ARBA" id="ARBA00011964"/>
    </source>
</evidence>
<evidence type="ECO:0000256" key="5">
    <source>
        <dbReference type="ARBA" id="ARBA00022676"/>
    </source>
</evidence>
<feature type="transmembrane region" description="Helical" evidence="14">
    <location>
        <begin position="91"/>
        <end position="107"/>
    </location>
</feature>
<feature type="compositionally biased region" description="Polar residues" evidence="15">
    <location>
        <begin position="450"/>
        <end position="460"/>
    </location>
</feature>
<evidence type="ECO:0000256" key="6">
    <source>
        <dbReference type="ARBA" id="ARBA00022679"/>
    </source>
</evidence>
<evidence type="ECO:0000256" key="1">
    <source>
        <dbReference type="ARBA" id="ARBA00004477"/>
    </source>
</evidence>
<feature type="transmembrane region" description="Helical" evidence="14">
    <location>
        <begin position="358"/>
        <end position="377"/>
    </location>
</feature>
<comment type="caution">
    <text evidence="16">The sequence shown here is derived from an EMBL/GenBank/DDBJ whole genome shotgun (WGS) entry which is preliminary data.</text>
</comment>
<feature type="region of interest" description="Disordered" evidence="15">
    <location>
        <begin position="428"/>
        <end position="460"/>
    </location>
</feature>
<dbReference type="AlphaFoldDB" id="A0A2U1JAJ5"/>
<proteinExistence type="inferred from homology"/>
<dbReference type="Pfam" id="PF05208">
    <property type="entry name" value="ALG3"/>
    <property type="match status" value="1"/>
</dbReference>
<keyword evidence="7 14" id="KW-0812">Transmembrane</keyword>
<keyword evidence="17" id="KW-1185">Reference proteome</keyword>
<dbReference type="UniPathway" id="UPA00378"/>
<feature type="transmembrane region" description="Helical" evidence="14">
    <location>
        <begin position="226"/>
        <end position="245"/>
    </location>
</feature>
<evidence type="ECO:0000256" key="14">
    <source>
        <dbReference type="RuleBase" id="RU364047"/>
    </source>
</evidence>
<keyword evidence="9 14" id="KW-1133">Transmembrane helix</keyword>
<dbReference type="GO" id="GO:0005789">
    <property type="term" value="C:endoplasmic reticulum membrane"/>
    <property type="evidence" value="ECO:0007669"/>
    <property type="project" value="UniProtKB-SubCell"/>
</dbReference>
<comment type="function">
    <text evidence="11 14">Dol-P-Man:Man(5)GlcNAc(2)-PP-Dol alpha-1,3-mannosyltransferase that operates in the biosynthetic pathway of dolichol-linked oligosaccharides, the glycan precursors employed in protein asparagine (N)-glycosylation. The assembly of dolichol-linked oligosaccharides begins on the cytosolic side of the endoplasmic reticulum membrane and finishes in its lumen. The sequential addition of sugars to dolichol pyrophosphate produces dolichol-linked oligosaccharides containing fourteen sugars, including two GlcNAcs, nine mannoses and three glucoses. Once assembled, the oligosaccharide is transferred from the lipid to nascent proteins by oligosaccharyltransferases. In the lumen of the endoplasmic reticulum, adds the first dolichyl beta-D-mannosyl phosphate derived mannose in an alpha-1,3 linkage to Man(5)GlcNAc(2)-PP-dolichol to produce Man(6)GlcNAc(2)-PP-dolichol.</text>
</comment>